<feature type="signal peptide" evidence="2">
    <location>
        <begin position="1"/>
        <end position="27"/>
    </location>
</feature>
<organism evidence="3 4">
    <name type="scientific">Nelumbo nucifera</name>
    <name type="common">Sacred lotus</name>
    <dbReference type="NCBI Taxonomy" id="4432"/>
    <lineage>
        <taxon>Eukaryota</taxon>
        <taxon>Viridiplantae</taxon>
        <taxon>Streptophyta</taxon>
        <taxon>Embryophyta</taxon>
        <taxon>Tracheophyta</taxon>
        <taxon>Spermatophyta</taxon>
        <taxon>Magnoliopsida</taxon>
        <taxon>Proteales</taxon>
        <taxon>Nelumbonaceae</taxon>
        <taxon>Nelumbo</taxon>
    </lineage>
</organism>
<gene>
    <name evidence="3" type="ORF">HUJ06_005170</name>
</gene>
<evidence type="ECO:0000256" key="2">
    <source>
        <dbReference type="SAM" id="SignalP"/>
    </source>
</evidence>
<name>A0A822YPL5_NELNU</name>
<dbReference type="AlphaFoldDB" id="A0A822YPL5"/>
<proteinExistence type="predicted"/>
<dbReference type="EMBL" id="DUZY01000004">
    <property type="protein sequence ID" value="DAD34530.1"/>
    <property type="molecule type" value="Genomic_DNA"/>
</dbReference>
<accession>A0A822YPL5</accession>
<protein>
    <submittedName>
        <fullName evidence="3">Uncharacterized protein</fullName>
    </submittedName>
</protein>
<comment type="caution">
    <text evidence="3">The sequence shown here is derived from an EMBL/GenBank/DDBJ whole genome shotgun (WGS) entry which is preliminary data.</text>
</comment>
<reference evidence="3 4" key="1">
    <citation type="journal article" date="2020" name="Mol. Biol. Evol.">
        <title>Distinct Expression and Methylation Patterns for Genes with Different Fates following a Single Whole-Genome Duplication in Flowering Plants.</title>
        <authorList>
            <person name="Shi T."/>
            <person name="Rahmani R.S."/>
            <person name="Gugger P.F."/>
            <person name="Wang M."/>
            <person name="Li H."/>
            <person name="Zhang Y."/>
            <person name="Li Z."/>
            <person name="Wang Q."/>
            <person name="Van de Peer Y."/>
            <person name="Marchal K."/>
            <person name="Chen J."/>
        </authorList>
    </citation>
    <scope>NUCLEOTIDE SEQUENCE [LARGE SCALE GENOMIC DNA]</scope>
    <source>
        <tissue evidence="3">Leaf</tissue>
    </source>
</reference>
<feature type="chain" id="PRO_5032369818" evidence="2">
    <location>
        <begin position="28"/>
        <end position="79"/>
    </location>
</feature>
<evidence type="ECO:0000256" key="1">
    <source>
        <dbReference type="SAM" id="MobiDB-lite"/>
    </source>
</evidence>
<dbReference type="Proteomes" id="UP000607653">
    <property type="component" value="Unassembled WGS sequence"/>
</dbReference>
<feature type="compositionally biased region" description="Polar residues" evidence="1">
    <location>
        <begin position="68"/>
        <end position="79"/>
    </location>
</feature>
<evidence type="ECO:0000313" key="3">
    <source>
        <dbReference type="EMBL" id="DAD34530.1"/>
    </source>
</evidence>
<keyword evidence="2" id="KW-0732">Signal</keyword>
<feature type="compositionally biased region" description="Basic and acidic residues" evidence="1">
    <location>
        <begin position="57"/>
        <end position="67"/>
    </location>
</feature>
<evidence type="ECO:0000313" key="4">
    <source>
        <dbReference type="Proteomes" id="UP000607653"/>
    </source>
</evidence>
<feature type="region of interest" description="Disordered" evidence="1">
    <location>
        <begin position="57"/>
        <end position="79"/>
    </location>
</feature>
<sequence>MRYIRLVIVISLVSLLFNINLCSSVYAKTQEYSSGVKIWRKNNSSNNFNYYGFGRKGGHDASAEQKRTTPSGSNPLHNR</sequence>
<keyword evidence="4" id="KW-1185">Reference proteome</keyword>